<comment type="caution">
    <text evidence="2">The sequence shown here is derived from an EMBL/GenBank/DDBJ whole genome shotgun (WGS) entry which is preliminary data.</text>
</comment>
<dbReference type="EMBL" id="JBEPCV010000005">
    <property type="protein sequence ID" value="MER6903747.1"/>
    <property type="molecule type" value="Genomic_DNA"/>
</dbReference>
<keyword evidence="1" id="KW-0812">Transmembrane</keyword>
<protein>
    <submittedName>
        <fullName evidence="2">Uncharacterized protein</fullName>
    </submittedName>
</protein>
<keyword evidence="1" id="KW-1133">Transmembrane helix</keyword>
<evidence type="ECO:0000256" key="1">
    <source>
        <dbReference type="SAM" id="Phobius"/>
    </source>
</evidence>
<reference evidence="2 3" key="1">
    <citation type="submission" date="2024-06" db="EMBL/GenBank/DDBJ databases">
        <title>The Natural Products Discovery Center: Release of the First 8490 Sequenced Strains for Exploring Actinobacteria Biosynthetic Diversity.</title>
        <authorList>
            <person name="Kalkreuter E."/>
            <person name="Kautsar S.A."/>
            <person name="Yang D."/>
            <person name="Bader C.D."/>
            <person name="Teijaro C.N."/>
            <person name="Fluegel L."/>
            <person name="Davis C.M."/>
            <person name="Simpson J.R."/>
            <person name="Lauterbach L."/>
            <person name="Steele A.D."/>
            <person name="Gui C."/>
            <person name="Meng S."/>
            <person name="Li G."/>
            <person name="Viehrig K."/>
            <person name="Ye F."/>
            <person name="Su P."/>
            <person name="Kiefer A.F."/>
            <person name="Nichols A."/>
            <person name="Cepeda A.J."/>
            <person name="Yan W."/>
            <person name="Fan B."/>
            <person name="Jiang Y."/>
            <person name="Adhikari A."/>
            <person name="Zheng C.-J."/>
            <person name="Schuster L."/>
            <person name="Cowan T.M."/>
            <person name="Smanski M.J."/>
            <person name="Chevrette M.G."/>
            <person name="De Carvalho L.P.S."/>
            <person name="Shen B."/>
        </authorList>
    </citation>
    <scope>NUCLEOTIDE SEQUENCE [LARGE SCALE GENOMIC DNA]</scope>
    <source>
        <strain evidence="2 3">NPDC000632</strain>
    </source>
</reference>
<accession>A0ABV1VB80</accession>
<keyword evidence="3" id="KW-1185">Reference proteome</keyword>
<dbReference type="Proteomes" id="UP001490330">
    <property type="component" value="Unassembled WGS sequence"/>
</dbReference>
<proteinExistence type="predicted"/>
<feature type="transmembrane region" description="Helical" evidence="1">
    <location>
        <begin position="6"/>
        <end position="29"/>
    </location>
</feature>
<dbReference type="RefSeq" id="WP_350815005.1">
    <property type="nucleotide sequence ID" value="NZ_JBEPCV010000005.1"/>
</dbReference>
<keyword evidence="1" id="KW-0472">Membrane</keyword>
<sequence>MDNSSAWGGWGDIVLLLGCIGLLAVVLGVSRIFQARAAAGCEELLREIAKEATAAQNATANQLSDLNATLKRVVKILSQVEYCESGRRF</sequence>
<evidence type="ECO:0000313" key="2">
    <source>
        <dbReference type="EMBL" id="MER6903747.1"/>
    </source>
</evidence>
<evidence type="ECO:0000313" key="3">
    <source>
        <dbReference type="Proteomes" id="UP001490330"/>
    </source>
</evidence>
<organism evidence="2 3">
    <name type="scientific">Streptomyces flaveolus</name>
    <dbReference type="NCBI Taxonomy" id="67297"/>
    <lineage>
        <taxon>Bacteria</taxon>
        <taxon>Bacillati</taxon>
        <taxon>Actinomycetota</taxon>
        <taxon>Actinomycetes</taxon>
        <taxon>Kitasatosporales</taxon>
        <taxon>Streptomycetaceae</taxon>
        <taxon>Streptomyces</taxon>
    </lineage>
</organism>
<name>A0ABV1VB80_9ACTN</name>
<gene>
    <name evidence="2" type="ORF">ABT322_08150</name>
</gene>